<dbReference type="CDD" id="cd18793">
    <property type="entry name" value="SF2_C_SNF"/>
    <property type="match status" value="1"/>
</dbReference>
<dbReference type="InterPro" id="IPR049730">
    <property type="entry name" value="SNF2/RAD54-like_C"/>
</dbReference>
<dbReference type="Proteomes" id="UP000824890">
    <property type="component" value="Unassembled WGS sequence"/>
</dbReference>
<feature type="transmembrane region" description="Helical" evidence="4">
    <location>
        <begin position="137"/>
        <end position="162"/>
    </location>
</feature>
<dbReference type="Pfam" id="PF00271">
    <property type="entry name" value="Helicase_C"/>
    <property type="match status" value="1"/>
</dbReference>
<proteinExistence type="predicted"/>
<keyword evidence="4" id="KW-0812">Transmembrane</keyword>
<dbReference type="EMBL" id="JAGKQM010000016">
    <property type="protein sequence ID" value="KAH0872980.1"/>
    <property type="molecule type" value="Genomic_DNA"/>
</dbReference>
<keyword evidence="4" id="KW-1133">Transmembrane helix</keyword>
<evidence type="ECO:0000256" key="1">
    <source>
        <dbReference type="ARBA" id="ARBA00022741"/>
    </source>
</evidence>
<keyword evidence="4" id="KW-0472">Membrane</keyword>
<evidence type="ECO:0000313" key="7">
    <source>
        <dbReference type="Proteomes" id="UP000824890"/>
    </source>
</evidence>
<keyword evidence="1" id="KW-0547">Nucleotide-binding</keyword>
<protein>
    <recommendedName>
        <fullName evidence="5">Helicase C-terminal domain-containing protein</fullName>
    </recommendedName>
</protein>
<feature type="non-terminal residue" evidence="6">
    <location>
        <position position="1"/>
    </location>
</feature>
<dbReference type="InterPro" id="IPR027417">
    <property type="entry name" value="P-loop_NTPase"/>
</dbReference>
<evidence type="ECO:0000256" key="3">
    <source>
        <dbReference type="ARBA" id="ARBA00022840"/>
    </source>
</evidence>
<evidence type="ECO:0000256" key="4">
    <source>
        <dbReference type="SAM" id="Phobius"/>
    </source>
</evidence>
<reference evidence="6 7" key="1">
    <citation type="submission" date="2021-05" db="EMBL/GenBank/DDBJ databases">
        <title>Genome Assembly of Synthetic Allotetraploid Brassica napus Reveals Homoeologous Exchanges between Subgenomes.</title>
        <authorList>
            <person name="Davis J.T."/>
        </authorList>
    </citation>
    <scope>NUCLEOTIDE SEQUENCE [LARGE SCALE GENOMIC DNA]</scope>
    <source>
        <strain evidence="7">cv. Da-Ae</strain>
        <tissue evidence="6">Seedling</tissue>
    </source>
</reference>
<organism evidence="6 7">
    <name type="scientific">Brassica napus</name>
    <name type="common">Rape</name>
    <dbReference type="NCBI Taxonomy" id="3708"/>
    <lineage>
        <taxon>Eukaryota</taxon>
        <taxon>Viridiplantae</taxon>
        <taxon>Streptophyta</taxon>
        <taxon>Embryophyta</taxon>
        <taxon>Tracheophyta</taxon>
        <taxon>Spermatophyta</taxon>
        <taxon>Magnoliopsida</taxon>
        <taxon>eudicotyledons</taxon>
        <taxon>Gunneridae</taxon>
        <taxon>Pentapetalae</taxon>
        <taxon>rosids</taxon>
        <taxon>malvids</taxon>
        <taxon>Brassicales</taxon>
        <taxon>Brassicaceae</taxon>
        <taxon>Brassiceae</taxon>
        <taxon>Brassica</taxon>
    </lineage>
</organism>
<keyword evidence="2" id="KW-0378">Hydrolase</keyword>
<evidence type="ECO:0000313" key="6">
    <source>
        <dbReference type="EMBL" id="KAH0872980.1"/>
    </source>
</evidence>
<evidence type="ECO:0000256" key="2">
    <source>
        <dbReference type="ARBA" id="ARBA00022801"/>
    </source>
</evidence>
<comment type="caution">
    <text evidence="6">The sequence shown here is derived from an EMBL/GenBank/DDBJ whole genome shotgun (WGS) entry which is preliminary data.</text>
</comment>
<dbReference type="Gene3D" id="3.40.50.300">
    <property type="entry name" value="P-loop containing nucleotide triphosphate hydrolases"/>
    <property type="match status" value="1"/>
</dbReference>
<dbReference type="PANTHER" id="PTHR45626">
    <property type="entry name" value="TRANSCRIPTION TERMINATION FACTOR 2-RELATED"/>
    <property type="match status" value="1"/>
</dbReference>
<dbReference type="InterPro" id="IPR050628">
    <property type="entry name" value="SNF2_RAD54_helicase_TF"/>
</dbReference>
<keyword evidence="3" id="KW-0067">ATP-binding</keyword>
<feature type="domain" description="Helicase C-terminal" evidence="5">
    <location>
        <begin position="48"/>
        <end position="154"/>
    </location>
</feature>
<name>A0ABQ7YYK5_BRANA</name>
<evidence type="ECO:0000259" key="5">
    <source>
        <dbReference type="Pfam" id="PF00271"/>
    </source>
</evidence>
<dbReference type="SUPFAM" id="SSF52540">
    <property type="entry name" value="P-loop containing nucleoside triphosphate hydrolases"/>
    <property type="match status" value="1"/>
</dbReference>
<accession>A0ABQ7YYK5</accession>
<keyword evidence="7" id="KW-1185">Reference proteome</keyword>
<gene>
    <name evidence="6" type="ORF">HID58_070342</name>
</gene>
<dbReference type="InterPro" id="IPR001650">
    <property type="entry name" value="Helicase_C-like"/>
</dbReference>
<dbReference type="PANTHER" id="PTHR45626:SF12">
    <property type="entry name" value="DNA REPAIR PROTEIN RAD16"/>
    <property type="match status" value="1"/>
</dbReference>
<sequence>ICQIHIFFGYFTLKVTSCEHAKKTTIKGFRASSILNRIKLDDFQTSTKIEALRKEIRLMVERDGSAKAIVLSRFTSFLVLINYTVGKVISRATHYAMNILKHSFSVGFCCTQLVGSMSMAARDVAINKFTEDPNCRIFLMSLKAGGVALNLTVLSMFCGLIVKRLFPT</sequence>